<dbReference type="Proteomes" id="UP000760860">
    <property type="component" value="Unassembled WGS sequence"/>
</dbReference>
<evidence type="ECO:0000313" key="1">
    <source>
        <dbReference type="EMBL" id="KAG3208707.1"/>
    </source>
</evidence>
<proteinExistence type="predicted"/>
<protein>
    <submittedName>
        <fullName evidence="1">Uncharacterized protein</fullName>
    </submittedName>
</protein>
<evidence type="ECO:0000313" key="2">
    <source>
        <dbReference type="Proteomes" id="UP000760860"/>
    </source>
</evidence>
<organism evidence="1 2">
    <name type="scientific">Phytophthora cactorum</name>
    <dbReference type="NCBI Taxonomy" id="29920"/>
    <lineage>
        <taxon>Eukaryota</taxon>
        <taxon>Sar</taxon>
        <taxon>Stramenopiles</taxon>
        <taxon>Oomycota</taxon>
        <taxon>Peronosporomycetes</taxon>
        <taxon>Peronosporales</taxon>
        <taxon>Peronosporaceae</taxon>
        <taxon>Phytophthora</taxon>
    </lineage>
</organism>
<gene>
    <name evidence="1" type="ORF">PC129_g20273</name>
</gene>
<dbReference type="AlphaFoldDB" id="A0A8T1H9G4"/>
<reference evidence="1" key="1">
    <citation type="submission" date="2018-05" db="EMBL/GenBank/DDBJ databases">
        <title>Effector identification in a new, highly contiguous assembly of the strawberry crown rot pathogen Phytophthora cactorum.</title>
        <authorList>
            <person name="Armitage A.D."/>
            <person name="Nellist C.F."/>
            <person name="Bates H."/>
            <person name="Vickerstaff R.J."/>
            <person name="Harrison R.J."/>
        </authorList>
    </citation>
    <scope>NUCLEOTIDE SEQUENCE</scope>
    <source>
        <strain evidence="1">P421</strain>
    </source>
</reference>
<comment type="caution">
    <text evidence="1">The sequence shown here is derived from an EMBL/GenBank/DDBJ whole genome shotgun (WGS) entry which is preliminary data.</text>
</comment>
<accession>A0A8T1H9G4</accession>
<name>A0A8T1H9G4_9STRA</name>
<dbReference type="EMBL" id="RCMV01001415">
    <property type="protein sequence ID" value="KAG3208707.1"/>
    <property type="molecule type" value="Genomic_DNA"/>
</dbReference>
<sequence>MVKMKITRIFFESPPVWLRRFPRFLLKSANHADLAILGRGMGNWWVPSHNAIRRLISNRRYASRKSLNRPPTSVWKLIANPEFVDMVSHGMAVIKLSI</sequence>